<dbReference type="PANTHER" id="PTHR23033">
    <property type="entry name" value="BETA1,3-GALACTOSYLTRANSFERASE"/>
    <property type="match status" value="1"/>
</dbReference>
<evidence type="ECO:0000256" key="15">
    <source>
        <dbReference type="ARBA" id="ARBA00023211"/>
    </source>
</evidence>
<comment type="similarity">
    <text evidence="4">Belongs to the glycosyltransferase 31 family. Beta3-Gal-T subfamily.</text>
</comment>
<evidence type="ECO:0000256" key="13">
    <source>
        <dbReference type="ARBA" id="ARBA00023136"/>
    </source>
</evidence>
<evidence type="ECO:0000256" key="4">
    <source>
        <dbReference type="ARBA" id="ARBA00006462"/>
    </source>
</evidence>
<keyword evidence="10" id="KW-0547">Nucleotide-binding</keyword>
<organism evidence="22 23">
    <name type="scientific">Cirrhinus molitorella</name>
    <name type="common">mud carp</name>
    <dbReference type="NCBI Taxonomy" id="172907"/>
    <lineage>
        <taxon>Eukaryota</taxon>
        <taxon>Metazoa</taxon>
        <taxon>Chordata</taxon>
        <taxon>Craniata</taxon>
        <taxon>Vertebrata</taxon>
        <taxon>Euteleostomi</taxon>
        <taxon>Actinopterygii</taxon>
        <taxon>Neopterygii</taxon>
        <taxon>Teleostei</taxon>
        <taxon>Ostariophysi</taxon>
        <taxon>Cypriniformes</taxon>
        <taxon>Cyprinidae</taxon>
        <taxon>Labeoninae</taxon>
        <taxon>Labeonini</taxon>
        <taxon>Cirrhinus</taxon>
    </lineage>
</organism>
<dbReference type="Gene3D" id="3.90.550.50">
    <property type="match status" value="1"/>
</dbReference>
<evidence type="ECO:0000256" key="1">
    <source>
        <dbReference type="ARBA" id="ARBA00001936"/>
    </source>
</evidence>
<keyword evidence="13" id="KW-0472">Membrane</keyword>
<dbReference type="InterPro" id="IPR026050">
    <property type="entry name" value="C1GALT1/C1GALT1_chp1"/>
</dbReference>
<keyword evidence="11" id="KW-0735">Signal-anchor</keyword>
<keyword evidence="7" id="KW-0808">Transferase</keyword>
<dbReference type="PANTHER" id="PTHR23033:SF13">
    <property type="entry name" value="GLYCOPROTEIN-N-ACETYLGALACTOSAMINE 3-BETA-GALACTOSYLTRANSFERASE 1"/>
    <property type="match status" value="1"/>
</dbReference>
<dbReference type="EMBL" id="JAYMGO010000016">
    <property type="protein sequence ID" value="KAL1258681.1"/>
    <property type="molecule type" value="Genomic_DNA"/>
</dbReference>
<evidence type="ECO:0000256" key="7">
    <source>
        <dbReference type="ARBA" id="ARBA00022679"/>
    </source>
</evidence>
<evidence type="ECO:0000256" key="14">
    <source>
        <dbReference type="ARBA" id="ARBA00023157"/>
    </source>
</evidence>
<comment type="cofactor">
    <cofactor evidence="1">
        <name>Mn(2+)</name>
        <dbReference type="ChEBI" id="CHEBI:29035"/>
    </cofactor>
</comment>
<evidence type="ECO:0000256" key="16">
    <source>
        <dbReference type="ARBA" id="ARBA00040898"/>
    </source>
</evidence>
<evidence type="ECO:0000256" key="5">
    <source>
        <dbReference type="ARBA" id="ARBA00012557"/>
    </source>
</evidence>
<proteinExistence type="inferred from homology"/>
<comment type="catalytic activity">
    <reaction evidence="20">
        <text>an N-acetyl-alpha-D-galactosaminyl derivative + UDP-alpha-D-galactose = a beta-D-galactosyl-(1-&gt;3)-N-acetyl-alpha-D-galactosaminyl derivative + UDP + H(+)</text>
        <dbReference type="Rhea" id="RHEA:15621"/>
        <dbReference type="ChEBI" id="CHEBI:15378"/>
        <dbReference type="ChEBI" id="CHEBI:28257"/>
        <dbReference type="ChEBI" id="CHEBI:58223"/>
        <dbReference type="ChEBI" id="CHEBI:66914"/>
        <dbReference type="ChEBI" id="CHEBI:133470"/>
        <dbReference type="EC" id="2.4.1.122"/>
    </reaction>
</comment>
<evidence type="ECO:0000313" key="23">
    <source>
        <dbReference type="Proteomes" id="UP001558613"/>
    </source>
</evidence>
<evidence type="ECO:0000256" key="8">
    <source>
        <dbReference type="ARBA" id="ARBA00022692"/>
    </source>
</evidence>
<comment type="subcellular location">
    <subcellularLocation>
        <location evidence="2">Membrane</location>
        <topology evidence="2">Single-pass type II membrane protein</topology>
    </subcellularLocation>
</comment>
<keyword evidence="6" id="KW-0328">Glycosyltransferase</keyword>
<reference evidence="22 23" key="1">
    <citation type="submission" date="2023-09" db="EMBL/GenBank/DDBJ databases">
        <authorList>
            <person name="Wang M."/>
        </authorList>
    </citation>
    <scope>NUCLEOTIDE SEQUENCE [LARGE SCALE GENOMIC DNA]</scope>
    <source>
        <strain evidence="22">GT-2023</strain>
        <tissue evidence="22">Liver</tissue>
    </source>
</reference>
<evidence type="ECO:0000256" key="18">
    <source>
        <dbReference type="ARBA" id="ARBA00042009"/>
    </source>
</evidence>
<evidence type="ECO:0000256" key="6">
    <source>
        <dbReference type="ARBA" id="ARBA00022676"/>
    </source>
</evidence>
<dbReference type="InterPro" id="IPR003378">
    <property type="entry name" value="Fringe-like_glycosylTrfase"/>
</dbReference>
<evidence type="ECO:0000259" key="21">
    <source>
        <dbReference type="Pfam" id="PF02434"/>
    </source>
</evidence>
<accession>A0ABR3M0P1</accession>
<keyword evidence="14" id="KW-1015">Disulfide bond</keyword>
<protein>
    <recommendedName>
        <fullName evidence="16">Glycoprotein-N-acetylgalactosamine 3-beta-galactosyltransferase 1</fullName>
        <ecNumber evidence="5">2.4.1.122</ecNumber>
    </recommendedName>
    <alternativeName>
        <fullName evidence="18">Core 1 O-glycan T-synthase</fullName>
    </alternativeName>
    <alternativeName>
        <fullName evidence="19">Core 1 UDP-galactose:N-acetylgalactosamine-alpha-R beta 1,3-galactosyltransferase 1</fullName>
    </alternativeName>
    <alternativeName>
        <fullName evidence="17">Core 1 beta1,3-galactosyltransferase 1</fullName>
    </alternativeName>
</protein>
<evidence type="ECO:0000256" key="17">
    <source>
        <dbReference type="ARBA" id="ARBA00041226"/>
    </source>
</evidence>
<sequence length="155" mass="17642">MGLNVSEFLKADNNMFVAVENLRHLLSQHDTETPVYFSHRFRPFVCQGCMSGRAGYVLSRKALRRFVQGFSTGRCKHFSSVEDMALGRCMETMGVKARDSRDPNQWKTFNPFGPENLLIPPGNEKHVWGYSYYKPKRVIASLSLNICVGHFTACT</sequence>
<evidence type="ECO:0000256" key="2">
    <source>
        <dbReference type="ARBA" id="ARBA00004606"/>
    </source>
</evidence>
<keyword evidence="23" id="KW-1185">Reference proteome</keyword>
<gene>
    <name evidence="22" type="ORF">QQF64_009258</name>
</gene>
<comment type="pathway">
    <text evidence="3">Protein modification; protein glycosylation.</text>
</comment>
<keyword evidence="12" id="KW-1133">Transmembrane helix</keyword>
<evidence type="ECO:0000256" key="10">
    <source>
        <dbReference type="ARBA" id="ARBA00022741"/>
    </source>
</evidence>
<evidence type="ECO:0000256" key="9">
    <source>
        <dbReference type="ARBA" id="ARBA00022723"/>
    </source>
</evidence>
<evidence type="ECO:0000256" key="19">
    <source>
        <dbReference type="ARBA" id="ARBA00043065"/>
    </source>
</evidence>
<comment type="caution">
    <text evidence="22">The sequence shown here is derived from an EMBL/GenBank/DDBJ whole genome shotgun (WGS) entry which is preliminary data.</text>
</comment>
<evidence type="ECO:0000313" key="22">
    <source>
        <dbReference type="EMBL" id="KAL1258681.1"/>
    </source>
</evidence>
<keyword evidence="8" id="KW-0812">Transmembrane</keyword>
<dbReference type="Proteomes" id="UP001558613">
    <property type="component" value="Unassembled WGS sequence"/>
</dbReference>
<dbReference type="EC" id="2.4.1.122" evidence="5"/>
<keyword evidence="15" id="KW-0464">Manganese</keyword>
<name>A0ABR3M0P1_9TELE</name>
<evidence type="ECO:0000256" key="3">
    <source>
        <dbReference type="ARBA" id="ARBA00004922"/>
    </source>
</evidence>
<evidence type="ECO:0000256" key="20">
    <source>
        <dbReference type="ARBA" id="ARBA00048842"/>
    </source>
</evidence>
<keyword evidence="9" id="KW-0479">Metal-binding</keyword>
<evidence type="ECO:0000256" key="11">
    <source>
        <dbReference type="ARBA" id="ARBA00022968"/>
    </source>
</evidence>
<dbReference type="Pfam" id="PF02434">
    <property type="entry name" value="Fringe"/>
    <property type="match status" value="1"/>
</dbReference>
<evidence type="ECO:0000256" key="12">
    <source>
        <dbReference type="ARBA" id="ARBA00022989"/>
    </source>
</evidence>
<feature type="domain" description="Fringe-like glycosyltransferase" evidence="21">
    <location>
        <begin position="8"/>
        <end position="99"/>
    </location>
</feature>